<dbReference type="InterPro" id="IPR036942">
    <property type="entry name" value="Beta-barrel_TonB_sf"/>
</dbReference>
<dbReference type="CDD" id="cd01347">
    <property type="entry name" value="ligand_gated_channel"/>
    <property type="match status" value="1"/>
</dbReference>
<dbReference type="Pfam" id="PF00593">
    <property type="entry name" value="TonB_dep_Rec_b-barrel"/>
    <property type="match status" value="1"/>
</dbReference>
<name>A0A2P7QSE9_9SPHN</name>
<dbReference type="SUPFAM" id="SSF56935">
    <property type="entry name" value="Porins"/>
    <property type="match status" value="1"/>
</dbReference>
<feature type="domain" description="TonB-dependent receptor plug" evidence="8">
    <location>
        <begin position="117"/>
        <end position="213"/>
    </location>
</feature>
<dbReference type="GO" id="GO:0009279">
    <property type="term" value="C:cell outer membrane"/>
    <property type="evidence" value="ECO:0007669"/>
    <property type="project" value="UniProtKB-SubCell"/>
</dbReference>
<keyword evidence="2 4" id="KW-0472">Membrane</keyword>
<comment type="caution">
    <text evidence="9">The sequence shown here is derived from an EMBL/GenBank/DDBJ whole genome shotgun (WGS) entry which is preliminary data.</text>
</comment>
<gene>
    <name evidence="9" type="ORF">C7I55_11420</name>
</gene>
<keyword evidence="4" id="KW-0798">TonB box</keyword>
<reference evidence="9 10" key="1">
    <citation type="submission" date="2018-03" db="EMBL/GenBank/DDBJ databases">
        <title>The draft genome of Sphingosinicella sp. GL-C-18.</title>
        <authorList>
            <person name="Liu L."/>
            <person name="Li L."/>
            <person name="Liang L."/>
            <person name="Zhang X."/>
            <person name="Wang T."/>
        </authorList>
    </citation>
    <scope>NUCLEOTIDE SEQUENCE [LARGE SCALE GENOMIC DNA]</scope>
    <source>
        <strain evidence="9 10">GL-C-18</strain>
    </source>
</reference>
<dbReference type="Pfam" id="PF07715">
    <property type="entry name" value="Plug"/>
    <property type="match status" value="1"/>
</dbReference>
<sequence>MYCPAWNQGAVSCDGVTVPVDGLKKRTAWGGLKMRLKTCALCSTSLAILTLAAAPSFAQGQSATPPDPAVQAQESPADAEAGSVQTDGAVETGGQDAEQGIVVTGLRRSLQSAQNLKRNSEQQIDAIVAEDIGKLPDIAVSDTAARIPGIQVERSGGEATRVLVRGLDRDYYTTTYNGREIFTAETRSVALQDFPAGAIAAVEAFKTSSANLVEPGLAGLINVRSRRPFDFKGLEIAGSVWGVYPNQSRDFSPNANLLIANRWDTGIGEIGALINLSYTQLHYQDSIRRHGFFIANLAGGRAPDWPEIRYNEATRRRPSINGALQWRPSPGLEFYAEGLWQGYREEAEDRMWAQPLWGGTHSNVVFRDGTNAVESGTVVNPGAPGETWGFQGGTYRKTDTYQFAVGGSYDAGPLRISGDLARTDSTFNLETESVDYEINTNNYTVDYVIGSPGGPGPTLQVSGIDPANPAIYNYRGFYEDYLTAKGKDWQARLDFEYEPGFEFLPKIEWGVRYVDRNATSERGDRYWNFTARACCGGHAPIPLSAVPLDYRLFQSAFRGDNDKPFPRTWLAPTYNSIRKNLVELRQFNISQGTASRSNTVDDPERDPTRGFDINEKSYAAYAQLGFRFDVGFPVDGNLGVRAVKTKERIRGTVTAPGTAPTPVEFDNNYTDWLPNISFRAQFTPEFQLRFAATQTRTRPTFEQLNPALNLASPTPCSPGASDCVRRGTGGNPFLKPLTSNNYDASLEYYFARAGFASLAVFRRDMRGFITDTTFEYPDPDPVTGQPLLITGPVNTRKARIDGFEAQVSTFFDFDFVPQWAHGFGAQANVTYIDAKADFTLFQDAPTAANPTNEVTQRLRIPDVSKWTYNLVGMYEGGGFSARLSYNLRSRYPEGDLDQRDNNSGDPYTLQGSVRPTSRLDWSSSYAFNDNLTVFLDWTNILRNPFRSDIVRVNYRAGVMNGENEVFPLVYRFEESVVSGGVRFRF</sequence>
<evidence type="ECO:0000256" key="5">
    <source>
        <dbReference type="SAM" id="Coils"/>
    </source>
</evidence>
<dbReference type="PANTHER" id="PTHR40980:SF3">
    <property type="entry name" value="TONB-DEPENDENT RECEPTOR-LIKE BETA-BARREL DOMAIN-CONTAINING PROTEIN"/>
    <property type="match status" value="1"/>
</dbReference>
<evidence type="ECO:0000256" key="1">
    <source>
        <dbReference type="ARBA" id="ARBA00004442"/>
    </source>
</evidence>
<evidence type="ECO:0000256" key="3">
    <source>
        <dbReference type="ARBA" id="ARBA00023237"/>
    </source>
</evidence>
<dbReference type="NCBIfam" id="TIGR01782">
    <property type="entry name" value="TonB-Xanth-Caul"/>
    <property type="match status" value="1"/>
</dbReference>
<evidence type="ECO:0000256" key="2">
    <source>
        <dbReference type="ARBA" id="ARBA00023136"/>
    </source>
</evidence>
<proteinExistence type="inferred from homology"/>
<comment type="subcellular location">
    <subcellularLocation>
        <location evidence="1 4">Cell outer membrane</location>
    </subcellularLocation>
</comment>
<dbReference type="InterPro" id="IPR010104">
    <property type="entry name" value="TonB_rcpt_bac"/>
</dbReference>
<evidence type="ECO:0000259" key="8">
    <source>
        <dbReference type="Pfam" id="PF07715"/>
    </source>
</evidence>
<accession>A0A2P7QSE9</accession>
<evidence type="ECO:0000313" key="9">
    <source>
        <dbReference type="EMBL" id="PSJ40877.1"/>
    </source>
</evidence>
<evidence type="ECO:0000313" key="10">
    <source>
        <dbReference type="Proteomes" id="UP000241167"/>
    </source>
</evidence>
<evidence type="ECO:0000259" key="7">
    <source>
        <dbReference type="Pfam" id="PF00593"/>
    </source>
</evidence>
<feature type="coiled-coil region" evidence="5">
    <location>
        <begin position="103"/>
        <end position="130"/>
    </location>
</feature>
<keyword evidence="5" id="KW-0175">Coiled coil</keyword>
<dbReference type="AlphaFoldDB" id="A0A2P7QSE9"/>
<keyword evidence="3" id="KW-0998">Cell outer membrane</keyword>
<dbReference type="InterPro" id="IPR000531">
    <property type="entry name" value="Beta-barrel_TonB"/>
</dbReference>
<protein>
    <submittedName>
        <fullName evidence="9">TonB-dependent receptor</fullName>
    </submittedName>
</protein>
<dbReference type="EMBL" id="PXYI01000003">
    <property type="protein sequence ID" value="PSJ40877.1"/>
    <property type="molecule type" value="Genomic_DNA"/>
</dbReference>
<evidence type="ECO:0000256" key="6">
    <source>
        <dbReference type="SAM" id="MobiDB-lite"/>
    </source>
</evidence>
<evidence type="ECO:0000256" key="4">
    <source>
        <dbReference type="RuleBase" id="RU003357"/>
    </source>
</evidence>
<comment type="similarity">
    <text evidence="4">Belongs to the TonB-dependent receptor family.</text>
</comment>
<feature type="region of interest" description="Disordered" evidence="6">
    <location>
        <begin position="58"/>
        <end position="93"/>
    </location>
</feature>
<dbReference type="InterPro" id="IPR012910">
    <property type="entry name" value="Plug_dom"/>
</dbReference>
<feature type="domain" description="TonB-dependent receptor-like beta-barrel" evidence="7">
    <location>
        <begin position="436"/>
        <end position="940"/>
    </location>
</feature>
<dbReference type="InterPro" id="IPR037066">
    <property type="entry name" value="Plug_dom_sf"/>
</dbReference>
<dbReference type="PANTHER" id="PTHR40980">
    <property type="entry name" value="PLUG DOMAIN-CONTAINING PROTEIN"/>
    <property type="match status" value="1"/>
</dbReference>
<organism evidence="9 10">
    <name type="scientific">Allosphingosinicella deserti</name>
    <dbReference type="NCBI Taxonomy" id="2116704"/>
    <lineage>
        <taxon>Bacteria</taxon>
        <taxon>Pseudomonadati</taxon>
        <taxon>Pseudomonadota</taxon>
        <taxon>Alphaproteobacteria</taxon>
        <taxon>Sphingomonadales</taxon>
        <taxon>Sphingomonadaceae</taxon>
        <taxon>Allosphingosinicella</taxon>
    </lineage>
</organism>
<dbReference type="Gene3D" id="2.40.170.20">
    <property type="entry name" value="TonB-dependent receptor, beta-barrel domain"/>
    <property type="match status" value="1"/>
</dbReference>
<keyword evidence="9" id="KW-0675">Receptor</keyword>
<keyword evidence="10" id="KW-1185">Reference proteome</keyword>
<dbReference type="Gene3D" id="2.170.130.10">
    <property type="entry name" value="TonB-dependent receptor, plug domain"/>
    <property type="match status" value="1"/>
</dbReference>
<dbReference type="Proteomes" id="UP000241167">
    <property type="component" value="Unassembled WGS sequence"/>
</dbReference>